<dbReference type="CDD" id="cd17580">
    <property type="entry name" value="REC_2_DhkD-like"/>
    <property type="match status" value="1"/>
</dbReference>
<evidence type="ECO:0000256" key="7">
    <source>
        <dbReference type="ARBA" id="ARBA00023012"/>
    </source>
</evidence>
<dbReference type="Pfam" id="PF00989">
    <property type="entry name" value="PAS"/>
    <property type="match status" value="1"/>
</dbReference>
<dbReference type="InterPro" id="IPR013656">
    <property type="entry name" value="PAS_4"/>
</dbReference>
<dbReference type="NCBIfam" id="TIGR00229">
    <property type="entry name" value="sensory_box"/>
    <property type="match status" value="4"/>
</dbReference>
<dbReference type="PRINTS" id="PR00344">
    <property type="entry name" value="BCTRLSENSOR"/>
</dbReference>
<evidence type="ECO:0000256" key="4">
    <source>
        <dbReference type="ARBA" id="ARBA00022553"/>
    </source>
</evidence>
<feature type="domain" description="Response regulatory" evidence="11">
    <location>
        <begin position="1159"/>
        <end position="1277"/>
    </location>
</feature>
<dbReference type="SMART" id="SM00065">
    <property type="entry name" value="GAF"/>
    <property type="match status" value="1"/>
</dbReference>
<dbReference type="CDD" id="cd16922">
    <property type="entry name" value="HATPase_EvgS-ArcB-TorS-like"/>
    <property type="match status" value="1"/>
</dbReference>
<dbReference type="InterPro" id="IPR003018">
    <property type="entry name" value="GAF"/>
</dbReference>
<feature type="modified residue" description="4-aspartylphosphate" evidence="9">
    <location>
        <position position="1208"/>
    </location>
</feature>
<dbReference type="InterPro" id="IPR003661">
    <property type="entry name" value="HisK_dim/P_dom"/>
</dbReference>
<dbReference type="InterPro" id="IPR003594">
    <property type="entry name" value="HATPase_dom"/>
</dbReference>
<evidence type="ECO:0000259" key="10">
    <source>
        <dbReference type="PROSITE" id="PS50109"/>
    </source>
</evidence>
<evidence type="ECO:0000256" key="6">
    <source>
        <dbReference type="ARBA" id="ARBA00022777"/>
    </source>
</evidence>
<dbReference type="EC" id="2.7.13.3" evidence="3"/>
<evidence type="ECO:0000313" key="14">
    <source>
        <dbReference type="EMBL" id="MBD2185523.1"/>
    </source>
</evidence>
<comment type="catalytic activity">
    <reaction evidence="1">
        <text>ATP + protein L-histidine = ADP + protein N-phospho-L-histidine.</text>
        <dbReference type="EC" id="2.7.13.3"/>
    </reaction>
</comment>
<comment type="similarity">
    <text evidence="2">In the N-terminal section; belongs to the phytochrome family.</text>
</comment>
<feature type="domain" description="PAC" evidence="13">
    <location>
        <begin position="628"/>
        <end position="679"/>
    </location>
</feature>
<organism evidence="14 15">
    <name type="scientific">Aerosakkonema funiforme FACHB-1375</name>
    <dbReference type="NCBI Taxonomy" id="2949571"/>
    <lineage>
        <taxon>Bacteria</taxon>
        <taxon>Bacillati</taxon>
        <taxon>Cyanobacteriota</taxon>
        <taxon>Cyanophyceae</taxon>
        <taxon>Oscillatoriophycideae</taxon>
        <taxon>Aerosakkonematales</taxon>
        <taxon>Aerosakkonemataceae</taxon>
        <taxon>Aerosakkonema</taxon>
    </lineage>
</organism>
<dbReference type="Pfam" id="PF02518">
    <property type="entry name" value="HATPase_c"/>
    <property type="match status" value="1"/>
</dbReference>
<comment type="caution">
    <text evidence="14">The sequence shown here is derived from an EMBL/GenBank/DDBJ whole genome shotgun (WGS) entry which is preliminary data.</text>
</comment>
<keyword evidence="6" id="KW-0418">Kinase</keyword>
<dbReference type="Pfam" id="PF01590">
    <property type="entry name" value="GAF"/>
    <property type="match status" value="1"/>
</dbReference>
<evidence type="ECO:0000313" key="15">
    <source>
        <dbReference type="Proteomes" id="UP000641646"/>
    </source>
</evidence>
<dbReference type="InterPro" id="IPR000014">
    <property type="entry name" value="PAS"/>
</dbReference>
<evidence type="ECO:0000256" key="2">
    <source>
        <dbReference type="ARBA" id="ARBA00006402"/>
    </source>
</evidence>
<protein>
    <recommendedName>
        <fullName evidence="8">Circadian input-output histidine kinase CikA</fullName>
        <ecNumber evidence="3">2.7.13.3</ecNumber>
    </recommendedName>
</protein>
<dbReference type="Gene3D" id="3.30.450.20">
    <property type="entry name" value="PAS domain"/>
    <property type="match status" value="5"/>
</dbReference>
<dbReference type="GO" id="GO:0000155">
    <property type="term" value="F:phosphorelay sensor kinase activity"/>
    <property type="evidence" value="ECO:0007669"/>
    <property type="project" value="InterPro"/>
</dbReference>
<dbReference type="Gene3D" id="1.10.287.130">
    <property type="match status" value="1"/>
</dbReference>
<dbReference type="SUPFAM" id="SSF55785">
    <property type="entry name" value="PYP-like sensor domain (PAS domain)"/>
    <property type="match status" value="5"/>
</dbReference>
<dbReference type="EMBL" id="JACJPW010000126">
    <property type="protein sequence ID" value="MBD2185523.1"/>
    <property type="molecule type" value="Genomic_DNA"/>
</dbReference>
<dbReference type="Pfam" id="PF08448">
    <property type="entry name" value="PAS_4"/>
    <property type="match status" value="2"/>
</dbReference>
<dbReference type="SMART" id="SM00448">
    <property type="entry name" value="REC"/>
    <property type="match status" value="1"/>
</dbReference>
<dbReference type="SUPFAM" id="SSF55874">
    <property type="entry name" value="ATPase domain of HSP90 chaperone/DNA topoisomerase II/histidine kinase"/>
    <property type="match status" value="1"/>
</dbReference>
<dbReference type="PROSITE" id="PS50112">
    <property type="entry name" value="PAS"/>
    <property type="match status" value="2"/>
</dbReference>
<evidence type="ECO:0000259" key="12">
    <source>
        <dbReference type="PROSITE" id="PS50112"/>
    </source>
</evidence>
<evidence type="ECO:0000256" key="3">
    <source>
        <dbReference type="ARBA" id="ARBA00012438"/>
    </source>
</evidence>
<evidence type="ECO:0000256" key="9">
    <source>
        <dbReference type="PROSITE-ProRule" id="PRU00169"/>
    </source>
</evidence>
<keyword evidence="15" id="KW-1185">Reference proteome</keyword>
<dbReference type="PROSITE" id="PS50113">
    <property type="entry name" value="PAC"/>
    <property type="match status" value="4"/>
</dbReference>
<dbReference type="SMART" id="SM00387">
    <property type="entry name" value="HATPase_c"/>
    <property type="match status" value="1"/>
</dbReference>
<dbReference type="InterPro" id="IPR005467">
    <property type="entry name" value="His_kinase_dom"/>
</dbReference>
<evidence type="ECO:0000259" key="11">
    <source>
        <dbReference type="PROSITE" id="PS50110"/>
    </source>
</evidence>
<dbReference type="SUPFAM" id="SSF52172">
    <property type="entry name" value="CheY-like"/>
    <property type="match status" value="1"/>
</dbReference>
<dbReference type="SMART" id="SM00091">
    <property type="entry name" value="PAS"/>
    <property type="match status" value="4"/>
</dbReference>
<dbReference type="RefSeq" id="WP_190473914.1">
    <property type="nucleotide sequence ID" value="NZ_JACJPW010000126.1"/>
</dbReference>
<dbReference type="InterPro" id="IPR011006">
    <property type="entry name" value="CheY-like_superfamily"/>
</dbReference>
<dbReference type="Proteomes" id="UP000641646">
    <property type="component" value="Unassembled WGS sequence"/>
</dbReference>
<dbReference type="PROSITE" id="PS50109">
    <property type="entry name" value="HIS_KIN"/>
    <property type="match status" value="1"/>
</dbReference>
<dbReference type="SMART" id="SM00086">
    <property type="entry name" value="PAC"/>
    <property type="match status" value="4"/>
</dbReference>
<dbReference type="Pfam" id="PF00512">
    <property type="entry name" value="HisKA"/>
    <property type="match status" value="1"/>
</dbReference>
<reference evidence="14" key="2">
    <citation type="submission" date="2020-08" db="EMBL/GenBank/DDBJ databases">
        <authorList>
            <person name="Chen M."/>
            <person name="Teng W."/>
            <person name="Zhao L."/>
            <person name="Hu C."/>
            <person name="Zhou Y."/>
            <person name="Han B."/>
            <person name="Song L."/>
            <person name="Shu W."/>
        </authorList>
    </citation>
    <scope>NUCLEOTIDE SEQUENCE</scope>
    <source>
        <strain evidence="14">FACHB-1375</strain>
    </source>
</reference>
<keyword evidence="7" id="KW-0902">Two-component regulatory system</keyword>
<dbReference type="InterPro" id="IPR001610">
    <property type="entry name" value="PAC"/>
</dbReference>
<gene>
    <name evidence="14" type="ORF">H6G03_31390</name>
</gene>
<dbReference type="Pfam" id="PF13426">
    <property type="entry name" value="PAS_9"/>
    <property type="match status" value="1"/>
</dbReference>
<dbReference type="Pfam" id="PF00072">
    <property type="entry name" value="Response_reg"/>
    <property type="match status" value="1"/>
</dbReference>
<name>A0A926VLL9_9CYAN</name>
<sequence length="1282" mass="142484">MDSLPEPMKTNLLKEIFPDGGEMGKLMRSLDWSATPLGAVETWSASLRTSACICLASPFPTIVWWGPELIQFYNDACRPILGTATQDRALGQPGHCCWSEKWETIGPIVEAVLLEGKVVRSEKLMLSPDSNGDTKQHYFTFCCSPIWDETGKVGGVFAAIKETQLQEDEKLHRREREFKALVEISPDIMARFDKELRYVYVNSAIEKATGIPASKFIGKTNRDLGMPDEICSFWQNHLQYVFATLEERVIEYEFRATEETQYYQSRLVPEFDKNGAIEYVLGITRDITKLKQTESALLESNQRLECLIQASPLAIIALDVQGKLKMWSPSAERIFGWSAQEVPLDIRSVILDLGLQEIENSTSKEVRWQKKSGAEIDVSIWAAPMYDAKGNISGTIAAIADISDCKRAQVKSEKLIKLLESEQALLEAVLQQMPAAAIIAEAPSGRLLLGNKLVEKIWHQPFLEADSILQYQKNYRGFHPDGRLYAPEEWPLARSIATGEVITDEEINFQRGDGSRGIMRVRSTPIYSYEGAIVAGIMTFYDITERKRAKEALQASEERFRTLVNSMQDIVFTLDREQRHTGVFGSWWEKTGVKPEFFLDKTPREILGEEAAAIHEEANQRALAGETAIYEWLFQSANGTEYCQTSVSPLRNGDGEVIGLVGVGRDITKLHRAEEAQRFLAEASKVLTATLDYETTLRSVARLAVPYLADYCAIFVWEDGGQIRLVAFAHKDRSQERLLEELQSYPLDSNSNAPVAQVLRSGQPLLIEDVCNYTASLLNVASEAGSEGNIFKLFEAQGSDVDRYRFMGELAPKSLVVVPLVARGRTLGVISFTGTESRCRYQPSDLALAEDLAYRAALAFDNARLYTQAQEANRIKDEFLAIVSHELRTPLNAILGWATLLRKRQFDRATSDRALETIERNARSQSELIEDLLDVSRMLRGKVSLSLHPIDLVAVMEAATEAVRPSAQDKGIELKLLCQDRGCTVSGDFNRLQQVVWNLLSNAIKFTASGGKVEVQLEKLQISDLRWQIEHKNSALYLQSEISNLKFNPSARSYAQITVSDTGKGISPQFLPYVFDRFRQADSTTTRAHGGLGLGLAIVRHLVELHGGTVKAESAGEGLGATFTVYLPLLEQTKIVREPNSSPTPSLPHSPTLPLSGVRVLVVDDEPDTLEFLKAALSQYGAQVKAVTSVSSALEALAEWNPDVLVSDIGMPHEDGYDLIRKVRALESQTGGMLPTVALTAYAMETDRTKVLAAGFDRHLAKPVDADELVGAIVQLVKIKNG</sequence>
<evidence type="ECO:0000259" key="13">
    <source>
        <dbReference type="PROSITE" id="PS50113"/>
    </source>
</evidence>
<dbReference type="CDD" id="cd00082">
    <property type="entry name" value="HisKA"/>
    <property type="match status" value="1"/>
</dbReference>
<feature type="domain" description="PAC" evidence="13">
    <location>
        <begin position="243"/>
        <end position="299"/>
    </location>
</feature>
<proteinExistence type="inferred from homology"/>
<dbReference type="GO" id="GO:0006355">
    <property type="term" value="P:regulation of DNA-templated transcription"/>
    <property type="evidence" value="ECO:0007669"/>
    <property type="project" value="InterPro"/>
</dbReference>
<dbReference type="InterPro" id="IPR001789">
    <property type="entry name" value="Sig_transdc_resp-reg_receiver"/>
</dbReference>
<evidence type="ECO:0000256" key="8">
    <source>
        <dbReference type="ARBA" id="ARBA00074306"/>
    </source>
</evidence>
<dbReference type="SUPFAM" id="SSF55781">
    <property type="entry name" value="GAF domain-like"/>
    <property type="match status" value="1"/>
</dbReference>
<reference evidence="14" key="1">
    <citation type="journal article" date="2015" name="ISME J.">
        <title>Draft Genome Sequence of Streptomyces incarnatus NRRL8089, which Produces the Nucleoside Antibiotic Sinefungin.</title>
        <authorList>
            <person name="Oshima K."/>
            <person name="Hattori M."/>
            <person name="Shimizu H."/>
            <person name="Fukuda K."/>
            <person name="Nemoto M."/>
            <person name="Inagaki K."/>
            <person name="Tamura T."/>
        </authorList>
    </citation>
    <scope>NUCLEOTIDE SEQUENCE</scope>
    <source>
        <strain evidence="14">FACHB-1375</strain>
    </source>
</reference>
<dbReference type="PANTHER" id="PTHR43547">
    <property type="entry name" value="TWO-COMPONENT HISTIDINE KINASE"/>
    <property type="match status" value="1"/>
</dbReference>
<dbReference type="Gene3D" id="3.30.450.40">
    <property type="match status" value="1"/>
</dbReference>
<dbReference type="PANTHER" id="PTHR43547:SF2">
    <property type="entry name" value="HYBRID SIGNAL TRANSDUCTION HISTIDINE KINASE C"/>
    <property type="match status" value="1"/>
</dbReference>
<feature type="domain" description="PAS" evidence="12">
    <location>
        <begin position="300"/>
        <end position="342"/>
    </location>
</feature>
<dbReference type="Gene3D" id="3.30.565.10">
    <property type="entry name" value="Histidine kinase-like ATPase, C-terminal domain"/>
    <property type="match status" value="1"/>
</dbReference>
<dbReference type="InterPro" id="IPR013767">
    <property type="entry name" value="PAS_fold"/>
</dbReference>
<dbReference type="CDD" id="cd00130">
    <property type="entry name" value="PAS"/>
    <property type="match status" value="2"/>
</dbReference>
<keyword evidence="5" id="KW-0808">Transferase</keyword>
<dbReference type="InterPro" id="IPR035965">
    <property type="entry name" value="PAS-like_dom_sf"/>
</dbReference>
<dbReference type="InterPro" id="IPR000700">
    <property type="entry name" value="PAS-assoc_C"/>
</dbReference>
<dbReference type="InterPro" id="IPR036890">
    <property type="entry name" value="HATPase_C_sf"/>
</dbReference>
<dbReference type="FunFam" id="3.30.565.10:FF:000010">
    <property type="entry name" value="Sensor histidine kinase RcsC"/>
    <property type="match status" value="1"/>
</dbReference>
<dbReference type="Gene3D" id="3.40.50.2300">
    <property type="match status" value="1"/>
</dbReference>
<feature type="domain" description="PAC" evidence="13">
    <location>
        <begin position="503"/>
        <end position="555"/>
    </location>
</feature>
<keyword evidence="4 9" id="KW-0597">Phosphoprotein</keyword>
<dbReference type="InterPro" id="IPR029016">
    <property type="entry name" value="GAF-like_dom_sf"/>
</dbReference>
<dbReference type="InterPro" id="IPR004358">
    <property type="entry name" value="Sig_transdc_His_kin-like_C"/>
</dbReference>
<dbReference type="PROSITE" id="PS50110">
    <property type="entry name" value="RESPONSE_REGULATORY"/>
    <property type="match status" value="1"/>
</dbReference>
<feature type="domain" description="PAS" evidence="12">
    <location>
        <begin position="174"/>
        <end position="229"/>
    </location>
</feature>
<dbReference type="SMART" id="SM00388">
    <property type="entry name" value="HisKA"/>
    <property type="match status" value="1"/>
</dbReference>
<accession>A0A926VLL9</accession>
<feature type="domain" description="Histidine kinase" evidence="10">
    <location>
        <begin position="882"/>
        <end position="1131"/>
    </location>
</feature>
<feature type="domain" description="PAC" evidence="13">
    <location>
        <begin position="362"/>
        <end position="414"/>
    </location>
</feature>
<evidence type="ECO:0000256" key="5">
    <source>
        <dbReference type="ARBA" id="ARBA00022679"/>
    </source>
</evidence>
<evidence type="ECO:0000256" key="1">
    <source>
        <dbReference type="ARBA" id="ARBA00000085"/>
    </source>
</evidence>